<dbReference type="PATRIC" id="fig|45065.4.peg.646"/>
<keyword evidence="1" id="KW-0479">Metal-binding</keyword>
<dbReference type="PANTHER" id="PTHR42909:SF1">
    <property type="entry name" value="CARBOHYDRATE KINASE PFKB DOMAIN-CONTAINING PROTEIN"/>
    <property type="match status" value="1"/>
</dbReference>
<proteinExistence type="inferred from homology"/>
<dbReference type="Gene3D" id="3.40.1790.10">
    <property type="entry name" value="Indigoidine synthase domain"/>
    <property type="match status" value="1"/>
</dbReference>
<comment type="similarity">
    <text evidence="1">Belongs to the pseudouridine-5'-phosphate glycosidase family.</text>
</comment>
<dbReference type="AlphaFoldDB" id="A0A0W0U4P0"/>
<feature type="active site" description="Nucleophile" evidence="1">
    <location>
        <position position="160"/>
    </location>
</feature>
<gene>
    <name evidence="1" type="primary">psuG</name>
    <name evidence="2" type="ORF">Lgee_0607</name>
</gene>
<dbReference type="GO" id="GO:0046113">
    <property type="term" value="P:nucleobase catabolic process"/>
    <property type="evidence" value="ECO:0007669"/>
    <property type="project" value="UniProtKB-UniRule"/>
</dbReference>
<dbReference type="GO" id="GO:0005737">
    <property type="term" value="C:cytoplasm"/>
    <property type="evidence" value="ECO:0007669"/>
    <property type="project" value="TreeGrafter"/>
</dbReference>
<evidence type="ECO:0000313" key="3">
    <source>
        <dbReference type="Proteomes" id="UP000054785"/>
    </source>
</evidence>
<dbReference type="Pfam" id="PF04227">
    <property type="entry name" value="Indigoidine_A"/>
    <property type="match status" value="1"/>
</dbReference>
<dbReference type="RefSeq" id="WP_028387039.1">
    <property type="nucleotide sequence ID" value="NZ_CAAAHN010000001.1"/>
</dbReference>
<comment type="function">
    <text evidence="1">Catalyzes the reversible cleavage of pseudouridine 5'-phosphate (PsiMP) to ribose 5-phosphate and uracil. Functions biologically in the cleavage direction, as part of a pseudouridine degradation pathway.</text>
</comment>
<feature type="binding site" evidence="1">
    <location>
        <begin position="141"/>
        <end position="143"/>
    </location>
    <ligand>
        <name>substrate</name>
    </ligand>
</feature>
<dbReference type="HAMAP" id="MF_01876">
    <property type="entry name" value="PsiMP_glycosidase"/>
    <property type="match status" value="1"/>
</dbReference>
<evidence type="ECO:0000313" key="2">
    <source>
        <dbReference type="EMBL" id="KTD02872.1"/>
    </source>
</evidence>
<dbReference type="EC" id="4.2.1.70" evidence="1"/>
<feature type="active site" description="Proton donor" evidence="1">
    <location>
        <position position="26"/>
    </location>
</feature>
<keyword evidence="1" id="KW-0378">Hydrolase</keyword>
<comment type="catalytic activity">
    <reaction evidence="1">
        <text>D-ribose 5-phosphate + uracil = psi-UMP + H2O</text>
        <dbReference type="Rhea" id="RHEA:18337"/>
        <dbReference type="ChEBI" id="CHEBI:15377"/>
        <dbReference type="ChEBI" id="CHEBI:17568"/>
        <dbReference type="ChEBI" id="CHEBI:58380"/>
        <dbReference type="ChEBI" id="CHEBI:78346"/>
        <dbReference type="EC" id="4.2.1.70"/>
    </reaction>
</comment>
<feature type="binding site" evidence="1">
    <location>
        <position position="139"/>
    </location>
    <ligand>
        <name>Mn(2+)</name>
        <dbReference type="ChEBI" id="CHEBI:29035"/>
    </ligand>
</feature>
<dbReference type="InterPro" id="IPR022830">
    <property type="entry name" value="Indigdn_synthA-like"/>
</dbReference>
<dbReference type="EMBL" id="LNYC01000017">
    <property type="protein sequence ID" value="KTD02872.1"/>
    <property type="molecule type" value="Genomic_DNA"/>
</dbReference>
<evidence type="ECO:0000256" key="1">
    <source>
        <dbReference type="HAMAP-Rule" id="MF_01876"/>
    </source>
</evidence>
<dbReference type="PANTHER" id="PTHR42909">
    <property type="entry name" value="ZGC:136858"/>
    <property type="match status" value="1"/>
</dbReference>
<comment type="caution">
    <text evidence="2">The sequence shown here is derived from an EMBL/GenBank/DDBJ whole genome shotgun (WGS) entry which is preliminary data.</text>
</comment>
<feature type="binding site" evidence="1">
    <location>
        <position position="87"/>
    </location>
    <ligand>
        <name>substrate</name>
    </ligand>
</feature>
<keyword evidence="1" id="KW-0326">Glycosidase</keyword>
<comment type="subunit">
    <text evidence="1">Homotrimer.</text>
</comment>
<organism evidence="2 3">
    <name type="scientific">Legionella geestiana</name>
    <dbReference type="NCBI Taxonomy" id="45065"/>
    <lineage>
        <taxon>Bacteria</taxon>
        <taxon>Pseudomonadati</taxon>
        <taxon>Pseudomonadota</taxon>
        <taxon>Gammaproteobacteria</taxon>
        <taxon>Legionellales</taxon>
        <taxon>Legionellaceae</taxon>
        <taxon>Legionella</taxon>
    </lineage>
</organism>
<dbReference type="GO" id="GO:0046872">
    <property type="term" value="F:metal ion binding"/>
    <property type="evidence" value="ECO:0007669"/>
    <property type="project" value="UniProtKB-KW"/>
</dbReference>
<dbReference type="GO" id="GO:0016798">
    <property type="term" value="F:hydrolase activity, acting on glycosyl bonds"/>
    <property type="evidence" value="ECO:0007669"/>
    <property type="project" value="UniProtKB-KW"/>
</dbReference>
<dbReference type="SUPFAM" id="SSF110581">
    <property type="entry name" value="Indigoidine synthase A-like"/>
    <property type="match status" value="1"/>
</dbReference>
<dbReference type="Proteomes" id="UP000054785">
    <property type="component" value="Unassembled WGS sequence"/>
</dbReference>
<name>A0A0W0U4P0_9GAMM</name>
<keyword evidence="1" id="KW-0456">Lyase</keyword>
<dbReference type="OrthoDB" id="9805870at2"/>
<feature type="binding site" evidence="1">
    <location>
        <position position="107"/>
    </location>
    <ligand>
        <name>substrate</name>
    </ligand>
</feature>
<dbReference type="STRING" id="45065.Lgee_0607"/>
<keyword evidence="3" id="KW-1185">Reference proteome</keyword>
<reference evidence="2 3" key="1">
    <citation type="submission" date="2015-11" db="EMBL/GenBank/DDBJ databases">
        <title>Genomic analysis of 38 Legionella species identifies large and diverse effector repertoires.</title>
        <authorList>
            <person name="Burstein D."/>
            <person name="Amaro F."/>
            <person name="Zusman T."/>
            <person name="Lifshitz Z."/>
            <person name="Cohen O."/>
            <person name="Gilbert J.A."/>
            <person name="Pupko T."/>
            <person name="Shuman H.A."/>
            <person name="Segal G."/>
        </authorList>
    </citation>
    <scope>NUCLEOTIDE SEQUENCE [LARGE SCALE GENOMIC DNA]</scope>
    <source>
        <strain evidence="2 3">ATCC 49504</strain>
    </source>
</reference>
<keyword evidence="1" id="KW-0464">Manganese</keyword>
<comment type="cofactor">
    <cofactor evidence="1">
        <name>Mn(2+)</name>
        <dbReference type="ChEBI" id="CHEBI:29035"/>
    </cofactor>
    <text evidence="1">Binds 1 Mn(2+) ion per subunit.</text>
</comment>
<dbReference type="InterPro" id="IPR007342">
    <property type="entry name" value="PsuG"/>
</dbReference>
<accession>A0A0W0U4P0</accession>
<sequence>MHREWIHYSPEVLQAMRETRPVVALESTIISHGLPWPSNIETALAVEDILRAKGVTPATIAIFDGKIHIGLEAFEMTRLAQSETVLKASRRDLAYALTQKCVGTTTVAATMYCAHLAGIPLFVTGGIGGVHHDVASSFDISADLIELCETPVTVICAGAKSILDLPKTLEVLETHGVPVIGFQTDEFPAFYSQASGIPLLQRLNSPEDIAELMRCQKALGLKNGIVVANPIPAPSEIPLHTLEPVIAQAQREASDIHGKAVTPFLLSRINELTAGQSVRANIELIKNNALLGANIANALNLNSFEKKVV</sequence>
<protein>
    <recommendedName>
        <fullName evidence="1">Pseudouridine-5'-phosphate glycosidase</fullName>
        <shortName evidence="1">PsiMP glycosidase</shortName>
        <ecNumber evidence="1">4.2.1.70</ecNumber>
    </recommendedName>
</protein>
<dbReference type="GO" id="GO:0004730">
    <property type="term" value="F:pseudouridylate synthase activity"/>
    <property type="evidence" value="ECO:0007669"/>
    <property type="project" value="UniProtKB-UniRule"/>
</dbReference>